<evidence type="ECO:0000313" key="2">
    <source>
        <dbReference type="EMBL" id="GAA5176448.1"/>
    </source>
</evidence>
<sequence>MLSDPRPALTEQSDFHHLLVGLAGLGELVRALAGPPGGPSGTAEADELVHVLLGLVSLGDAVGGMAAAPVPAPAPPPDGPAELVRWLR</sequence>
<evidence type="ECO:0000313" key="3">
    <source>
        <dbReference type="Proteomes" id="UP001428817"/>
    </source>
</evidence>
<name>A0ABP9RFE9_9PSEU</name>
<dbReference type="RefSeq" id="WP_185065787.1">
    <property type="nucleotide sequence ID" value="NZ_BAABJP010000068.1"/>
</dbReference>
<comment type="caution">
    <text evidence="2">The sequence shown here is derived from an EMBL/GenBank/DDBJ whole genome shotgun (WGS) entry which is preliminary data.</text>
</comment>
<evidence type="ECO:0000256" key="1">
    <source>
        <dbReference type="SAM" id="MobiDB-lite"/>
    </source>
</evidence>
<proteinExistence type="predicted"/>
<keyword evidence="3" id="KW-1185">Reference proteome</keyword>
<accession>A0ABP9RFE9</accession>
<reference evidence="3" key="1">
    <citation type="journal article" date="2019" name="Int. J. Syst. Evol. Microbiol.">
        <title>The Global Catalogue of Microorganisms (GCM) 10K type strain sequencing project: providing services to taxonomists for standard genome sequencing and annotation.</title>
        <authorList>
            <consortium name="The Broad Institute Genomics Platform"/>
            <consortium name="The Broad Institute Genome Sequencing Center for Infectious Disease"/>
            <person name="Wu L."/>
            <person name="Ma J."/>
        </authorList>
    </citation>
    <scope>NUCLEOTIDE SEQUENCE [LARGE SCALE GENOMIC DNA]</scope>
    <source>
        <strain evidence="3">JCM 18303</strain>
    </source>
</reference>
<feature type="compositionally biased region" description="Pro residues" evidence="1">
    <location>
        <begin position="70"/>
        <end position="79"/>
    </location>
</feature>
<organism evidence="2 3">
    <name type="scientific">Pseudonocardia eucalypti</name>
    <dbReference type="NCBI Taxonomy" id="648755"/>
    <lineage>
        <taxon>Bacteria</taxon>
        <taxon>Bacillati</taxon>
        <taxon>Actinomycetota</taxon>
        <taxon>Actinomycetes</taxon>
        <taxon>Pseudonocardiales</taxon>
        <taxon>Pseudonocardiaceae</taxon>
        <taxon>Pseudonocardia</taxon>
    </lineage>
</organism>
<dbReference type="Proteomes" id="UP001428817">
    <property type="component" value="Unassembled WGS sequence"/>
</dbReference>
<protein>
    <submittedName>
        <fullName evidence="2">Uncharacterized protein</fullName>
    </submittedName>
</protein>
<dbReference type="EMBL" id="BAABJP010000068">
    <property type="protein sequence ID" value="GAA5176448.1"/>
    <property type="molecule type" value="Genomic_DNA"/>
</dbReference>
<gene>
    <name evidence="2" type="ORF">GCM10023321_84850</name>
</gene>
<feature type="region of interest" description="Disordered" evidence="1">
    <location>
        <begin position="68"/>
        <end position="88"/>
    </location>
</feature>